<reference evidence="1" key="1">
    <citation type="submission" date="2014-05" db="EMBL/GenBank/DDBJ databases">
        <authorList>
            <person name="Chronopoulou M."/>
        </authorList>
    </citation>
    <scope>NUCLEOTIDE SEQUENCE</scope>
    <source>
        <tissue evidence="1">Whole organism</tissue>
    </source>
</reference>
<accession>A0A0K2TWQ6</accession>
<proteinExistence type="predicted"/>
<protein>
    <submittedName>
        <fullName evidence="1">Uncharacterized protein</fullName>
    </submittedName>
</protein>
<evidence type="ECO:0000313" key="1">
    <source>
        <dbReference type="EMBL" id="CDW29816.1"/>
    </source>
</evidence>
<feature type="non-terminal residue" evidence="1">
    <location>
        <position position="1"/>
    </location>
</feature>
<sequence>KVNQRIYLGMSQSQVLPGSRNSTGKEVIAYSRTENIHKLQRLNKSSAKQHSNTFVAPSSTDLNKMDFSI</sequence>
<dbReference type="AlphaFoldDB" id="A0A0K2TWQ6"/>
<organism evidence="1">
    <name type="scientific">Lepeophtheirus salmonis</name>
    <name type="common">Salmon louse</name>
    <name type="synonym">Caligus salmonis</name>
    <dbReference type="NCBI Taxonomy" id="72036"/>
    <lineage>
        <taxon>Eukaryota</taxon>
        <taxon>Metazoa</taxon>
        <taxon>Ecdysozoa</taxon>
        <taxon>Arthropoda</taxon>
        <taxon>Crustacea</taxon>
        <taxon>Multicrustacea</taxon>
        <taxon>Hexanauplia</taxon>
        <taxon>Copepoda</taxon>
        <taxon>Siphonostomatoida</taxon>
        <taxon>Caligidae</taxon>
        <taxon>Lepeophtheirus</taxon>
    </lineage>
</organism>
<name>A0A0K2TWQ6_LEPSM</name>
<dbReference type="EMBL" id="HACA01012455">
    <property type="protein sequence ID" value="CDW29816.1"/>
    <property type="molecule type" value="Transcribed_RNA"/>
</dbReference>